<organism evidence="4 5">
    <name type="scientific">Segatella oulorum F0390</name>
    <dbReference type="NCBI Taxonomy" id="702438"/>
    <lineage>
        <taxon>Bacteria</taxon>
        <taxon>Pseudomonadati</taxon>
        <taxon>Bacteroidota</taxon>
        <taxon>Bacteroidia</taxon>
        <taxon>Bacteroidales</taxon>
        <taxon>Prevotellaceae</taxon>
        <taxon>Segatella</taxon>
    </lineage>
</organism>
<dbReference type="PANTHER" id="PTHR30273">
    <property type="entry name" value="PERIPLASMIC SIGNAL SENSOR AND SIGMA FACTOR ACTIVATOR FECR-RELATED"/>
    <property type="match status" value="1"/>
</dbReference>
<evidence type="ECO:0000313" key="4">
    <source>
        <dbReference type="EMBL" id="EGV29215.1"/>
    </source>
</evidence>
<name>G1WDR6_9BACT</name>
<dbReference type="Pfam" id="PF16344">
    <property type="entry name" value="FecR_C"/>
    <property type="match status" value="1"/>
</dbReference>
<dbReference type="GO" id="GO:0016989">
    <property type="term" value="F:sigma factor antagonist activity"/>
    <property type="evidence" value="ECO:0007669"/>
    <property type="project" value="TreeGrafter"/>
</dbReference>
<gene>
    <name evidence="4" type="ORF">HMPREF9431_01967</name>
</gene>
<evidence type="ECO:0000259" key="3">
    <source>
        <dbReference type="Pfam" id="PF16344"/>
    </source>
</evidence>
<dbReference type="Gene3D" id="2.60.120.1440">
    <property type="match status" value="1"/>
</dbReference>
<feature type="domain" description="Protein FecR C-terminal" evidence="3">
    <location>
        <begin position="254"/>
        <end position="324"/>
    </location>
</feature>
<sequence length="325" mass="36920">MQTMTHTNEQIIAYLQGKLTPQERATLLEEAQHDEALRTAIMAQMEANALLLLHESQTNMEEGERQLRTFKTRLRRKRWLHAAKQSWRYAAVLLIGMLTMWFFLPKPAPTKPTLSMQTLHVPYGQHCQMTLPDGSKVWLNANTTLRFATPFVSERRLFLQGEALFEVAKNKQLPFVVAANGVNVEALGTRFHVKNYAGTPLCVSLLRGSVQVYRPEAPQKGVILLPHQSVVATNTGFERIAFNDQISTWQSGILSFQSASLAAIVQELQQYYGVKISIKNRNILQTRYSGRFRTSDGAAEILRVLSCMQGFKMSENKRNNEIIIR</sequence>
<dbReference type="PANTHER" id="PTHR30273:SF2">
    <property type="entry name" value="PROTEIN FECR"/>
    <property type="match status" value="1"/>
</dbReference>
<evidence type="ECO:0000313" key="5">
    <source>
        <dbReference type="Proteomes" id="UP000005141"/>
    </source>
</evidence>
<evidence type="ECO:0008006" key="6">
    <source>
        <dbReference type="Google" id="ProtNLM"/>
    </source>
</evidence>
<dbReference type="eggNOG" id="COG3712">
    <property type="taxonomic scope" value="Bacteria"/>
</dbReference>
<accession>G1WDR6</accession>
<dbReference type="Proteomes" id="UP000005141">
    <property type="component" value="Unassembled WGS sequence"/>
</dbReference>
<dbReference type="AlphaFoldDB" id="G1WDR6"/>
<evidence type="ECO:0000256" key="1">
    <source>
        <dbReference type="SAM" id="Phobius"/>
    </source>
</evidence>
<dbReference type="Pfam" id="PF04773">
    <property type="entry name" value="FecR"/>
    <property type="match status" value="1"/>
</dbReference>
<dbReference type="InterPro" id="IPR006860">
    <property type="entry name" value="FecR"/>
</dbReference>
<dbReference type="OrthoDB" id="643766at2"/>
<dbReference type="PATRIC" id="fig|702438.4.peg.2041"/>
<protein>
    <recommendedName>
        <fullName evidence="6">FecR protein domain-containing protein</fullName>
    </recommendedName>
</protein>
<dbReference type="EMBL" id="ADGI01000062">
    <property type="protein sequence ID" value="EGV29215.1"/>
    <property type="molecule type" value="Genomic_DNA"/>
</dbReference>
<comment type="caution">
    <text evidence="4">The sequence shown here is derived from an EMBL/GenBank/DDBJ whole genome shotgun (WGS) entry which is preliminary data.</text>
</comment>
<dbReference type="HOGENOM" id="CLU_050192_2_3_10"/>
<keyword evidence="1" id="KW-1133">Transmembrane helix</keyword>
<dbReference type="PIRSF" id="PIRSF018266">
    <property type="entry name" value="FecR"/>
    <property type="match status" value="1"/>
</dbReference>
<dbReference type="InterPro" id="IPR012373">
    <property type="entry name" value="Ferrdict_sens_TM"/>
</dbReference>
<keyword evidence="1" id="KW-0812">Transmembrane</keyword>
<keyword evidence="5" id="KW-1185">Reference proteome</keyword>
<reference evidence="4 5" key="1">
    <citation type="submission" date="2011-07" db="EMBL/GenBank/DDBJ databases">
        <title>The Genome Sequence of Prevotella oulorum F0390.</title>
        <authorList>
            <consortium name="The Broad Institute Genome Sequencing Platform"/>
            <consortium name="The Broad Institute Genome Sequencing Center for Infectious Disease"/>
            <person name="Earl A."/>
            <person name="Ward D."/>
            <person name="Feldgarden M."/>
            <person name="Gevers D."/>
            <person name="Izard J."/>
            <person name="Ganesan A."/>
            <person name="Baranova O.V."/>
            <person name="Blanton J.M."/>
            <person name="Tanner A.C."/>
            <person name="Dewhirst F.E."/>
            <person name="Young S.K."/>
            <person name="Zeng Q."/>
            <person name="Gargeya S."/>
            <person name="Fitzgerald M."/>
            <person name="Haas B."/>
            <person name="Abouelleil A."/>
            <person name="Alvarado L."/>
            <person name="Arachchi H.M."/>
            <person name="Berlin A."/>
            <person name="Brown A."/>
            <person name="Chapman S.B."/>
            <person name="Chen Z."/>
            <person name="Dunbar C."/>
            <person name="Freedman E."/>
            <person name="Gearin G."/>
            <person name="Gellesch M."/>
            <person name="Goldberg J."/>
            <person name="Griggs A."/>
            <person name="Gujja S."/>
            <person name="Heiman D."/>
            <person name="Howarth C."/>
            <person name="Larson L."/>
            <person name="Lui A."/>
            <person name="MacDonald P.J.P."/>
            <person name="Mehta T."/>
            <person name="Montmayeur A."/>
            <person name="Murphy C."/>
            <person name="Neiman D."/>
            <person name="Pearson M."/>
            <person name="Priest M."/>
            <person name="Roberts A."/>
            <person name="Saif S."/>
            <person name="Shea T."/>
            <person name="Shenoy N."/>
            <person name="Sisk P."/>
            <person name="Stolte C."/>
            <person name="Sykes S."/>
            <person name="Wortman J."/>
            <person name="Nusbaum C."/>
            <person name="Birren B."/>
        </authorList>
    </citation>
    <scope>NUCLEOTIDE SEQUENCE [LARGE SCALE GENOMIC DNA]</scope>
    <source>
        <strain evidence="4 5">F0390</strain>
    </source>
</reference>
<dbReference type="InterPro" id="IPR032508">
    <property type="entry name" value="FecR_C"/>
</dbReference>
<feature type="transmembrane region" description="Helical" evidence="1">
    <location>
        <begin position="86"/>
        <end position="104"/>
    </location>
</feature>
<evidence type="ECO:0000259" key="2">
    <source>
        <dbReference type="Pfam" id="PF04773"/>
    </source>
</evidence>
<proteinExistence type="predicted"/>
<dbReference type="Gene3D" id="3.55.50.30">
    <property type="match status" value="1"/>
</dbReference>
<keyword evidence="1" id="KW-0472">Membrane</keyword>
<feature type="domain" description="FecR protein" evidence="2">
    <location>
        <begin position="119"/>
        <end position="211"/>
    </location>
</feature>